<gene>
    <name evidence="5" type="ORF">CBOVIS_LOCUS7731</name>
</gene>
<comment type="caution">
    <text evidence="5">The sequence shown here is derived from an EMBL/GenBank/DDBJ whole genome shotgun (WGS) entry which is preliminary data.</text>
</comment>
<keyword evidence="3" id="KW-0325">Glycoprotein</keyword>
<dbReference type="Proteomes" id="UP000494206">
    <property type="component" value="Unassembled WGS sequence"/>
</dbReference>
<dbReference type="InterPro" id="IPR018119">
    <property type="entry name" value="Strictosidine_synth_cons-reg"/>
</dbReference>
<dbReference type="InterPro" id="IPR011042">
    <property type="entry name" value="6-blade_b-propeller_TolB-like"/>
</dbReference>
<proteinExistence type="inferred from homology"/>
<dbReference type="OrthoDB" id="5307922at2759"/>
<keyword evidence="6" id="KW-1185">Reference proteome</keyword>
<dbReference type="SUPFAM" id="SSF63829">
    <property type="entry name" value="Calcium-dependent phosphotriesterase"/>
    <property type="match status" value="1"/>
</dbReference>
<dbReference type="AlphaFoldDB" id="A0A8S1ENY2"/>
<dbReference type="PANTHER" id="PTHR10426:SF88">
    <property type="entry name" value="ADIPOCYTE PLASMA MEMBRANE-ASSOCIATED PROTEIN HEMOMUCIN-RELATED"/>
    <property type="match status" value="1"/>
</dbReference>
<accession>A0A8S1ENY2</accession>
<dbReference type="Pfam" id="PF03088">
    <property type="entry name" value="Str_synth"/>
    <property type="match status" value="1"/>
</dbReference>
<evidence type="ECO:0000256" key="2">
    <source>
        <dbReference type="ARBA" id="ARBA00022553"/>
    </source>
</evidence>
<dbReference type="Pfam" id="PF20067">
    <property type="entry name" value="SSL_N"/>
    <property type="match status" value="1"/>
</dbReference>
<reference evidence="5 6" key="1">
    <citation type="submission" date="2020-04" db="EMBL/GenBank/DDBJ databases">
        <authorList>
            <person name="Laetsch R D."/>
            <person name="Stevens L."/>
            <person name="Kumar S."/>
            <person name="Blaxter L. M."/>
        </authorList>
    </citation>
    <scope>NUCLEOTIDE SEQUENCE [LARGE SCALE GENOMIC DNA]</scope>
</reference>
<keyword evidence="2" id="KW-0597">Phosphoprotein</keyword>
<evidence type="ECO:0000256" key="1">
    <source>
        <dbReference type="ARBA" id="ARBA00009191"/>
    </source>
</evidence>
<dbReference type="EMBL" id="CADEPM010000004">
    <property type="protein sequence ID" value="CAB3405546.1"/>
    <property type="molecule type" value="Genomic_DNA"/>
</dbReference>
<protein>
    <recommendedName>
        <fullName evidence="4">Strictosidine synthase conserved region domain-containing protein</fullName>
    </recommendedName>
</protein>
<dbReference type="Gene3D" id="2.120.10.30">
    <property type="entry name" value="TolB, C-terminal domain"/>
    <property type="match status" value="1"/>
</dbReference>
<dbReference type="GO" id="GO:0012505">
    <property type="term" value="C:endomembrane system"/>
    <property type="evidence" value="ECO:0007669"/>
    <property type="project" value="TreeGrafter"/>
</dbReference>
<comment type="similarity">
    <text evidence="1">Belongs to the strictosidine synthase family.</text>
</comment>
<feature type="domain" description="Strictosidine synthase conserved region" evidence="4">
    <location>
        <begin position="175"/>
        <end position="257"/>
    </location>
</feature>
<name>A0A8S1ENY2_9PELO</name>
<evidence type="ECO:0000313" key="5">
    <source>
        <dbReference type="EMBL" id="CAB3405546.1"/>
    </source>
</evidence>
<evidence type="ECO:0000256" key="3">
    <source>
        <dbReference type="ARBA" id="ARBA00023180"/>
    </source>
</evidence>
<dbReference type="PANTHER" id="PTHR10426">
    <property type="entry name" value="STRICTOSIDINE SYNTHASE-RELATED"/>
    <property type="match status" value="1"/>
</dbReference>
<evidence type="ECO:0000259" key="4">
    <source>
        <dbReference type="Pfam" id="PF03088"/>
    </source>
</evidence>
<organism evidence="5 6">
    <name type="scientific">Caenorhabditis bovis</name>
    <dbReference type="NCBI Taxonomy" id="2654633"/>
    <lineage>
        <taxon>Eukaryota</taxon>
        <taxon>Metazoa</taxon>
        <taxon>Ecdysozoa</taxon>
        <taxon>Nematoda</taxon>
        <taxon>Chromadorea</taxon>
        <taxon>Rhabditida</taxon>
        <taxon>Rhabditina</taxon>
        <taxon>Rhabditomorpha</taxon>
        <taxon>Rhabditoidea</taxon>
        <taxon>Rhabditidae</taxon>
        <taxon>Peloderinae</taxon>
        <taxon>Caenorhabditis</taxon>
    </lineage>
</organism>
<sequence length="386" mass="43349">MGKLFFFGFLGLVVSWLMLHFIYSDENKLNARKYRLDPAPALIGALKLNEKLSKASLILENKIVGPESMAIVDDAIYASLYDARVVKIVDGEIIASVSYSERAQFFRDCGNFDAEPTCGRPLGIRQLSSKSLKFLVADAYLGVYLIDFNDEKNPKHEEIFSSKIKINGITPKFLNDLDIINEDEFVVSDSSTRHDRRHFMEAILEHKSDGRIIHYKISTKTATVLIDKLYFPNGIQLLPDKKSLLFAECSYARIKKLNLESKKAEMFAANLPGMPDNIRMTERGTFWVGLAAVRHSEAPSIVDLLGAYPGIRQFLIDVIPAKLWGVISGAFKRSHAIIIELDKNGNIIQSLHDKSGKIVDVSQVTEYKNNLYIGSFDSHSIGKLKL</sequence>
<dbReference type="GO" id="GO:0016787">
    <property type="term" value="F:hydrolase activity"/>
    <property type="evidence" value="ECO:0007669"/>
    <property type="project" value="TreeGrafter"/>
</dbReference>
<evidence type="ECO:0000313" key="6">
    <source>
        <dbReference type="Proteomes" id="UP000494206"/>
    </source>
</evidence>